<sequence length="113" mass="12593">MITRLRILKAAAFRKSTTAPASVADRARRYRCSFARRLSRTPPQGIAKRSLPHSLPVDHLDGNGLEFDIDDSYTFSTHSPIELAGPLRRLHVFVSEALPGIIVIGLHHPLESR</sequence>
<evidence type="ECO:0000313" key="1">
    <source>
        <dbReference type="EMBL" id="UVC19406.1"/>
    </source>
</evidence>
<keyword evidence="1" id="KW-0614">Plasmid</keyword>
<accession>A0ABY5R9C3</accession>
<dbReference type="EMBL" id="CP062230">
    <property type="protein sequence ID" value="UVC19406.1"/>
    <property type="molecule type" value="Genomic_DNA"/>
</dbReference>
<evidence type="ECO:0000313" key="2">
    <source>
        <dbReference type="Proteomes" id="UP001058098"/>
    </source>
</evidence>
<dbReference type="RefSeq" id="WP_258124280.1">
    <property type="nucleotide sequence ID" value="NZ_CP062230.1"/>
</dbReference>
<keyword evidence="2" id="KW-1185">Reference proteome</keyword>
<geneLocation type="plasmid" evidence="1 2">
    <name>pOM4</name>
</geneLocation>
<proteinExistence type="predicted"/>
<gene>
    <name evidence="1" type="ORF">IHQ72_35715</name>
</gene>
<protein>
    <submittedName>
        <fullName evidence="1">Uncharacterized protein</fullName>
    </submittedName>
</protein>
<organism evidence="1 2">
    <name type="scientific">Mesorhizobium onobrychidis</name>
    <dbReference type="NCBI Taxonomy" id="2775404"/>
    <lineage>
        <taxon>Bacteria</taxon>
        <taxon>Pseudomonadati</taxon>
        <taxon>Pseudomonadota</taxon>
        <taxon>Alphaproteobacteria</taxon>
        <taxon>Hyphomicrobiales</taxon>
        <taxon>Phyllobacteriaceae</taxon>
        <taxon>Mesorhizobium</taxon>
    </lineage>
</organism>
<name>A0ABY5R9C3_9HYPH</name>
<dbReference type="Proteomes" id="UP001058098">
    <property type="component" value="Plasmid pOM4"/>
</dbReference>
<reference evidence="1" key="1">
    <citation type="submission" date="2020-09" db="EMBL/GenBank/DDBJ databases">
        <title>Rhizobia associated with sainfoin plants.</title>
        <authorList>
            <person name="Asharfi S."/>
            <person name="Kuzmanovic N."/>
            <person name="Bunk B."/>
            <person name="Sproeer C."/>
            <person name="Becker M."/>
            <person name="Thuenen T."/>
        </authorList>
    </citation>
    <scope>NUCLEOTIDE SEQUENCE</scope>
    <source>
        <strain evidence="1">OM4</strain>
        <plasmid evidence="1">pOM4</plasmid>
    </source>
</reference>